<dbReference type="Proteomes" id="UP001189624">
    <property type="component" value="Chromosome 2"/>
</dbReference>
<dbReference type="AlphaFoldDB" id="A0AA86S5B4"/>
<keyword evidence="3" id="KW-1185">Reference proteome</keyword>
<reference evidence="2" key="1">
    <citation type="submission" date="2023-10" db="EMBL/GenBank/DDBJ databases">
        <authorList>
            <person name="Domelevo Entfellner J.-B."/>
        </authorList>
    </citation>
    <scope>NUCLEOTIDE SEQUENCE</scope>
</reference>
<evidence type="ECO:0000313" key="2">
    <source>
        <dbReference type="EMBL" id="CAJ1933901.1"/>
    </source>
</evidence>
<dbReference type="Gramene" id="rna-AYBTSS11_LOCUS6614">
    <property type="protein sequence ID" value="CAJ1933901.1"/>
    <property type="gene ID" value="gene-AYBTSS11_LOCUS6614"/>
</dbReference>
<feature type="non-terminal residue" evidence="2">
    <location>
        <position position="1"/>
    </location>
</feature>
<organism evidence="2 3">
    <name type="scientific">Sphenostylis stenocarpa</name>
    <dbReference type="NCBI Taxonomy" id="92480"/>
    <lineage>
        <taxon>Eukaryota</taxon>
        <taxon>Viridiplantae</taxon>
        <taxon>Streptophyta</taxon>
        <taxon>Embryophyta</taxon>
        <taxon>Tracheophyta</taxon>
        <taxon>Spermatophyta</taxon>
        <taxon>Magnoliopsida</taxon>
        <taxon>eudicotyledons</taxon>
        <taxon>Gunneridae</taxon>
        <taxon>Pentapetalae</taxon>
        <taxon>rosids</taxon>
        <taxon>fabids</taxon>
        <taxon>Fabales</taxon>
        <taxon>Fabaceae</taxon>
        <taxon>Papilionoideae</taxon>
        <taxon>50 kb inversion clade</taxon>
        <taxon>NPAAA clade</taxon>
        <taxon>indigoferoid/millettioid clade</taxon>
        <taxon>Phaseoleae</taxon>
        <taxon>Sphenostylis</taxon>
    </lineage>
</organism>
<protein>
    <submittedName>
        <fullName evidence="2">Uncharacterized protein</fullName>
    </submittedName>
</protein>
<evidence type="ECO:0000313" key="3">
    <source>
        <dbReference type="Proteomes" id="UP001189624"/>
    </source>
</evidence>
<sequence length="52" mass="5853">DSFSIRLDGSEKKNSGVTSKSEISQHFLLFENSRNATNAIFQVGPIRTKHMK</sequence>
<gene>
    <name evidence="2" type="ORF">AYBTSS11_LOCUS6614</name>
</gene>
<dbReference type="EMBL" id="OY731399">
    <property type="protein sequence ID" value="CAJ1933901.1"/>
    <property type="molecule type" value="Genomic_DNA"/>
</dbReference>
<proteinExistence type="predicted"/>
<evidence type="ECO:0000256" key="1">
    <source>
        <dbReference type="SAM" id="MobiDB-lite"/>
    </source>
</evidence>
<accession>A0AA86S5B4</accession>
<feature type="region of interest" description="Disordered" evidence="1">
    <location>
        <begin position="1"/>
        <end position="21"/>
    </location>
</feature>
<name>A0AA86S5B4_9FABA</name>